<dbReference type="InterPro" id="IPR042100">
    <property type="entry name" value="Bug_dom1"/>
</dbReference>
<protein>
    <recommendedName>
        <fullName evidence="5">Tripartite tricarboxylate transporter family receptor</fullName>
    </recommendedName>
</protein>
<reference evidence="3 4" key="1">
    <citation type="journal article" date="2012" name="Stand. Genomic Sci.">
        <title>Genome sequence of the ocean sediment bacterium Saccharomonospora marina type strain (XMU15(T)).</title>
        <authorList>
            <person name="Klenk H.P."/>
            <person name="Lu M."/>
            <person name="Lucas S."/>
            <person name="Lapidus A."/>
            <person name="Copeland A."/>
            <person name="Pitluck S."/>
            <person name="Goodwin L.A."/>
            <person name="Han C."/>
            <person name="Tapia R."/>
            <person name="Brambilla E.M."/>
            <person name="Potter G."/>
            <person name="Land M."/>
            <person name="Ivanova N."/>
            <person name="Rohde M."/>
            <person name="Goker M."/>
            <person name="Detter J.C."/>
            <person name="Li W.J."/>
            <person name="Kyrpides N.C."/>
            <person name="Woyke T."/>
        </authorList>
    </citation>
    <scope>NUCLEOTIDE SEQUENCE [LARGE SCALE GENOMIC DNA]</scope>
    <source>
        <strain evidence="3 4">XMU15</strain>
    </source>
</reference>
<feature type="chain" id="PRO_5003601749" description="Tripartite tricarboxylate transporter family receptor" evidence="2">
    <location>
        <begin position="20"/>
        <end position="375"/>
    </location>
</feature>
<dbReference type="Proteomes" id="UP000004926">
    <property type="component" value="Chromosome"/>
</dbReference>
<dbReference type="PROSITE" id="PS51257">
    <property type="entry name" value="PROKAR_LIPOPROTEIN"/>
    <property type="match status" value="1"/>
</dbReference>
<comment type="similarity">
    <text evidence="1">Belongs to the UPF0065 (bug) family.</text>
</comment>
<evidence type="ECO:0000313" key="3">
    <source>
        <dbReference type="EMBL" id="EHR53297.1"/>
    </source>
</evidence>
<dbReference type="AlphaFoldDB" id="H5X426"/>
<dbReference type="HOGENOM" id="CLU_766994_0_0_11"/>
<dbReference type="PANTHER" id="PTHR42928">
    <property type="entry name" value="TRICARBOXYLATE-BINDING PROTEIN"/>
    <property type="match status" value="1"/>
</dbReference>
<sequence>MKRTTMFGSRTRVVLAAMAAVGLAAGCSNPQGLGSGGGEASSDMPARTELVIPYSEGGGTDTWARFLAPYLEKHVAGNPSFTPKNVPGGESITGSNQFVQSGGKDGSQVLVTSGTTYFQALLGRSEVRFDFTKMRPLILNGTGGVIYTSPSTGIRSAKDLADAKKPLGYGGISATGLDLTMLQAFDVLGIDLDATFGFEGRGPARLAFERGEVNVDYQTTSAYLTQVKPLVDEGKAIPLMSFGILKDGEIVRDPNVPDLPTVEEVYQQLHGKAPSGAAYEAYRAFLIPGYVYQKGLWANEGTPEKIVQSYWDAVDKISNDEKFASSSEDVLGGYPLYSGKEAEEELRKAFRIDPAVRKYTLDMLKQSYGVTLEGN</sequence>
<dbReference type="Gene3D" id="3.40.190.150">
    <property type="entry name" value="Bordetella uptake gene, domain 1"/>
    <property type="match status" value="1"/>
</dbReference>
<dbReference type="Gene3D" id="3.40.190.10">
    <property type="entry name" value="Periplasmic binding protein-like II"/>
    <property type="match status" value="1"/>
</dbReference>
<dbReference type="InterPro" id="IPR005064">
    <property type="entry name" value="BUG"/>
</dbReference>
<dbReference type="PANTHER" id="PTHR42928:SF5">
    <property type="entry name" value="BLR1237 PROTEIN"/>
    <property type="match status" value="1"/>
</dbReference>
<dbReference type="OrthoDB" id="8627412at2"/>
<name>H5X426_9PSEU</name>
<dbReference type="STRING" id="882083.SacmaDRAFT_5130"/>
<feature type="signal peptide" evidence="2">
    <location>
        <begin position="1"/>
        <end position="19"/>
    </location>
</feature>
<dbReference type="EMBL" id="CM001439">
    <property type="protein sequence ID" value="EHR53297.1"/>
    <property type="molecule type" value="Genomic_DNA"/>
</dbReference>
<keyword evidence="2" id="KW-0732">Signal</keyword>
<accession>H5X426</accession>
<keyword evidence="4" id="KW-1185">Reference proteome</keyword>
<gene>
    <name evidence="3" type="ORF">SacmaDRAFT_5130</name>
</gene>
<evidence type="ECO:0000313" key="4">
    <source>
        <dbReference type="Proteomes" id="UP000004926"/>
    </source>
</evidence>
<dbReference type="eggNOG" id="COG3181">
    <property type="taxonomic scope" value="Bacteria"/>
</dbReference>
<proteinExistence type="inferred from homology"/>
<evidence type="ECO:0000256" key="1">
    <source>
        <dbReference type="ARBA" id="ARBA00006987"/>
    </source>
</evidence>
<dbReference type="RefSeq" id="WP_009156673.1">
    <property type="nucleotide sequence ID" value="NZ_CM001439.1"/>
</dbReference>
<organism evidence="3 4">
    <name type="scientific">Saccharomonospora marina XMU15</name>
    <dbReference type="NCBI Taxonomy" id="882083"/>
    <lineage>
        <taxon>Bacteria</taxon>
        <taxon>Bacillati</taxon>
        <taxon>Actinomycetota</taxon>
        <taxon>Actinomycetes</taxon>
        <taxon>Pseudonocardiales</taxon>
        <taxon>Pseudonocardiaceae</taxon>
        <taxon>Saccharomonospora</taxon>
    </lineage>
</organism>
<evidence type="ECO:0000256" key="2">
    <source>
        <dbReference type="SAM" id="SignalP"/>
    </source>
</evidence>
<evidence type="ECO:0008006" key="5">
    <source>
        <dbReference type="Google" id="ProtNLM"/>
    </source>
</evidence>